<dbReference type="AlphaFoldDB" id="A0A4R4JP13"/>
<feature type="transmembrane region" description="Helical" evidence="6">
    <location>
        <begin position="336"/>
        <end position="362"/>
    </location>
</feature>
<dbReference type="GO" id="GO:0005886">
    <property type="term" value="C:plasma membrane"/>
    <property type="evidence" value="ECO:0007669"/>
    <property type="project" value="UniProtKB-SubCell"/>
</dbReference>
<dbReference type="SUPFAM" id="SSF103473">
    <property type="entry name" value="MFS general substrate transporter"/>
    <property type="match status" value="1"/>
</dbReference>
<gene>
    <name evidence="7" type="ORF">C5468_02525</name>
</gene>
<feature type="transmembrane region" description="Helical" evidence="6">
    <location>
        <begin position="36"/>
        <end position="55"/>
    </location>
</feature>
<feature type="transmembrane region" description="Helical" evidence="6">
    <location>
        <begin position="304"/>
        <end position="324"/>
    </location>
</feature>
<evidence type="ECO:0000256" key="5">
    <source>
        <dbReference type="ARBA" id="ARBA00023136"/>
    </source>
</evidence>
<evidence type="ECO:0000256" key="1">
    <source>
        <dbReference type="ARBA" id="ARBA00004651"/>
    </source>
</evidence>
<dbReference type="PANTHER" id="PTHR23513">
    <property type="entry name" value="INTEGRAL MEMBRANE EFFLUX PROTEIN-RELATED"/>
    <property type="match status" value="1"/>
</dbReference>
<keyword evidence="4 6" id="KW-1133">Transmembrane helix</keyword>
<proteinExistence type="predicted"/>
<feature type="transmembrane region" description="Helical" evidence="6">
    <location>
        <begin position="136"/>
        <end position="152"/>
    </location>
</feature>
<protein>
    <submittedName>
        <fullName evidence="7">MFS transporter</fullName>
    </submittedName>
</protein>
<keyword evidence="5 6" id="KW-0472">Membrane</keyword>
<dbReference type="RefSeq" id="WP_132343728.1">
    <property type="nucleotide sequence ID" value="NZ_CAWOLF010000002.1"/>
</dbReference>
<keyword evidence="3 6" id="KW-0812">Transmembrane</keyword>
<feature type="transmembrane region" description="Helical" evidence="6">
    <location>
        <begin position="67"/>
        <end position="85"/>
    </location>
</feature>
<evidence type="ECO:0000256" key="6">
    <source>
        <dbReference type="SAM" id="Phobius"/>
    </source>
</evidence>
<evidence type="ECO:0000256" key="2">
    <source>
        <dbReference type="ARBA" id="ARBA00022475"/>
    </source>
</evidence>
<feature type="transmembrane region" description="Helical" evidence="6">
    <location>
        <begin position="158"/>
        <end position="176"/>
    </location>
</feature>
<feature type="transmembrane region" description="Helical" evidence="6">
    <location>
        <begin position="248"/>
        <end position="269"/>
    </location>
</feature>
<feature type="transmembrane region" description="Helical" evidence="6">
    <location>
        <begin position="368"/>
        <end position="390"/>
    </location>
</feature>
<feature type="transmembrane region" description="Helical" evidence="6">
    <location>
        <begin position="91"/>
        <end position="115"/>
    </location>
</feature>
<evidence type="ECO:0000313" key="8">
    <source>
        <dbReference type="Proteomes" id="UP000295550"/>
    </source>
</evidence>
<keyword evidence="2" id="KW-1003">Cell membrane</keyword>
<accession>A0A4R4JP13</accession>
<dbReference type="InterPro" id="IPR011701">
    <property type="entry name" value="MFS"/>
</dbReference>
<feature type="transmembrane region" description="Helical" evidence="6">
    <location>
        <begin position="206"/>
        <end position="228"/>
    </location>
</feature>
<dbReference type="Gene3D" id="1.20.1250.20">
    <property type="entry name" value="MFS general substrate transporter like domains"/>
    <property type="match status" value="2"/>
</dbReference>
<dbReference type="Proteomes" id="UP000295550">
    <property type="component" value="Unassembled WGS sequence"/>
</dbReference>
<sequence>MSTLFFYFLFLVLTADGLMVFLTSVVVYMLTGSIEYAGLSYAIWWLPRLVLIPLIGRLIDNIGVRPLSIISDCIKIAGCLFLVACNFHDPLIISIAFGIVGSLVSIGNSQTMIAYEKIIAILSKHKEHHVNLMSRMDFLGMIIGPVVGMLLIDMGYKYILLLPCLFYSLNAGYFIFTNANLDNKEMNGISRSNLGTVDKKSRFHSLGFIMSTPIILVVIGLATGNNMFDGLVESSGAALIDRNMELPVKYFGFIDVAAGIFGVLGTYIYGMALKRISRSSLLLLGLFVIVIPSFTLILNPNSIWIFVICYALTIIGKVITGNVNRIIRIEVIPTTILASTSSIIVLLCQSVLPIVGILLFFFGGKGSIVYYLMTFSVFITLLSGVLLVIYMKNKVIEHTIYKDQ</sequence>
<evidence type="ECO:0000313" key="7">
    <source>
        <dbReference type="EMBL" id="TDB56103.1"/>
    </source>
</evidence>
<dbReference type="GO" id="GO:0022857">
    <property type="term" value="F:transmembrane transporter activity"/>
    <property type="evidence" value="ECO:0007669"/>
    <property type="project" value="InterPro"/>
</dbReference>
<dbReference type="PANTHER" id="PTHR23513:SF6">
    <property type="entry name" value="MAJOR FACILITATOR SUPERFAMILY ASSOCIATED DOMAIN-CONTAINING PROTEIN"/>
    <property type="match status" value="1"/>
</dbReference>
<comment type="caution">
    <text evidence="7">The sequence shown here is derived from an EMBL/GenBank/DDBJ whole genome shotgun (WGS) entry which is preliminary data.</text>
</comment>
<dbReference type="EMBL" id="PUJX01000002">
    <property type="protein sequence ID" value="TDB56103.1"/>
    <property type="molecule type" value="Genomic_DNA"/>
</dbReference>
<comment type="subcellular location">
    <subcellularLocation>
        <location evidence="1">Cell membrane</location>
        <topology evidence="1">Multi-pass membrane protein</topology>
    </subcellularLocation>
</comment>
<feature type="transmembrane region" description="Helical" evidence="6">
    <location>
        <begin position="7"/>
        <end position="30"/>
    </location>
</feature>
<dbReference type="Pfam" id="PF07690">
    <property type="entry name" value="MFS_1"/>
    <property type="match status" value="1"/>
</dbReference>
<evidence type="ECO:0000256" key="3">
    <source>
        <dbReference type="ARBA" id="ARBA00022692"/>
    </source>
</evidence>
<name>A0A4R4JP13_PHOLU</name>
<feature type="transmembrane region" description="Helical" evidence="6">
    <location>
        <begin position="281"/>
        <end position="298"/>
    </location>
</feature>
<reference evidence="7 8" key="1">
    <citation type="journal article" date="2019" name="Int. J. Syst. Evol. Microbiol.">
        <title>Photorhabdus khanii subsp. guanajuatensis subsp. nov., isolated from Heterorhabditis atacamensis, and Photorhabdus luminescens subsp. mexicana subsp. nov., isolated from Heterorhabditis mexicana entomopathogenic nematodes.</title>
        <authorList>
            <person name="Machado R.A.R."/>
            <person name="Bruno P."/>
            <person name="Arce C.C.M."/>
            <person name="Liechti N."/>
            <person name="Kohler A."/>
            <person name="Bernal J."/>
            <person name="Bruggmann R."/>
            <person name="Turlings T.C.J."/>
        </authorList>
    </citation>
    <scope>NUCLEOTIDE SEQUENCE [LARGE SCALE GENOMIC DNA]</scope>
    <source>
        <strain evidence="7 8">MEX47-22</strain>
    </source>
</reference>
<organism evidence="7 8">
    <name type="scientific">Photorhabdus luminescens subsp. mexicana</name>
    <dbReference type="NCBI Taxonomy" id="2100167"/>
    <lineage>
        <taxon>Bacteria</taxon>
        <taxon>Pseudomonadati</taxon>
        <taxon>Pseudomonadota</taxon>
        <taxon>Gammaproteobacteria</taxon>
        <taxon>Enterobacterales</taxon>
        <taxon>Morganellaceae</taxon>
        <taxon>Photorhabdus</taxon>
    </lineage>
</organism>
<evidence type="ECO:0000256" key="4">
    <source>
        <dbReference type="ARBA" id="ARBA00022989"/>
    </source>
</evidence>
<dbReference type="InterPro" id="IPR036259">
    <property type="entry name" value="MFS_trans_sf"/>
</dbReference>